<comment type="pathway">
    <text evidence="5">Cofactor biosynthesis; coenzyme F420 biosynthesis.</text>
</comment>
<evidence type="ECO:0000256" key="3">
    <source>
        <dbReference type="ARBA" id="ARBA00022741"/>
    </source>
</evidence>
<dbReference type="AlphaFoldDB" id="H1YWD1"/>
<dbReference type="GO" id="GO:0043814">
    <property type="term" value="F:phospholactate guanylyltransferase activity"/>
    <property type="evidence" value="ECO:0007669"/>
    <property type="project" value="UniProtKB-EC"/>
</dbReference>
<dbReference type="PANTHER" id="PTHR40392">
    <property type="entry name" value="2-PHOSPHO-L-LACTATE GUANYLYLTRANSFERASE"/>
    <property type="match status" value="1"/>
</dbReference>
<dbReference type="Gene3D" id="3.90.550.10">
    <property type="entry name" value="Spore Coat Polysaccharide Biosynthesis Protein SpsA, Chain A"/>
    <property type="match status" value="1"/>
</dbReference>
<dbReference type="InParanoid" id="H1YWD1"/>
<dbReference type="Proteomes" id="UP000005741">
    <property type="component" value="Chromosome"/>
</dbReference>
<evidence type="ECO:0000256" key="4">
    <source>
        <dbReference type="ARBA" id="ARBA00023134"/>
    </source>
</evidence>
<dbReference type="STRING" id="937775.Metlim_0730"/>
<dbReference type="InterPro" id="IPR029044">
    <property type="entry name" value="Nucleotide-diphossugar_trans"/>
</dbReference>
<keyword evidence="4 5" id="KW-0342">GTP-binding</keyword>
<sequence length="212" mass="23373">MVHAVIPFRPTNPKTRLSCILSQEEREKFALRMLSDVISTTNSACCRTVLLCTENISVEGAETVVKPLGLNEALNEYLAENDDSVLIIMSDIPLATRDSVIEMVKTGSDIAVVPGRGGGTNAIFVKNPKSFHVDFYGASFLDHLNICRDSGLTVEIVDSFRLSTDIDEKDDLVEIFLHSKGESRGFLENLGIKMSVEKGRVGVHRHTHKETP</sequence>
<keyword evidence="3 5" id="KW-0547">Nucleotide-binding</keyword>
<dbReference type="FunCoup" id="H1YWD1">
    <property type="interactions" value="85"/>
</dbReference>
<dbReference type="HOGENOM" id="CLU_076569_2_0_2"/>
<name>H1YWD1_9EURY</name>
<dbReference type="Gene3D" id="6.10.140.50">
    <property type="match status" value="1"/>
</dbReference>
<dbReference type="PANTHER" id="PTHR40392:SF1">
    <property type="entry name" value="2-PHOSPHO-L-LACTATE GUANYLYLTRANSFERASE"/>
    <property type="match status" value="1"/>
</dbReference>
<proteinExistence type="inferred from homology"/>
<evidence type="ECO:0000256" key="1">
    <source>
        <dbReference type="ARBA" id="ARBA00022679"/>
    </source>
</evidence>
<dbReference type="RefSeq" id="WP_004076568.1">
    <property type="nucleotide sequence ID" value="NZ_CM001436.1"/>
</dbReference>
<evidence type="ECO:0000313" key="6">
    <source>
        <dbReference type="EMBL" id="EHQ34853.1"/>
    </source>
</evidence>
<keyword evidence="1 5" id="KW-0808">Transferase</keyword>
<comment type="function">
    <text evidence="5">Guanylyltransferase that catalyzes the activation of (2S)-2-phospholactate (2-PL) as (2S)-lactyl-2-diphospho-5'-guanosine, via the condensation of 2-PL with GTP. It is involved in the biosynthesis of coenzyme F420, a hydride carrier cofactor.</text>
</comment>
<dbReference type="Pfam" id="PF01983">
    <property type="entry name" value="CofC"/>
    <property type="match status" value="1"/>
</dbReference>
<organism evidence="6 7">
    <name type="scientific">Methanoplanus limicola DSM 2279</name>
    <dbReference type="NCBI Taxonomy" id="937775"/>
    <lineage>
        <taxon>Archaea</taxon>
        <taxon>Methanobacteriati</taxon>
        <taxon>Methanobacteriota</taxon>
        <taxon>Stenosarchaea group</taxon>
        <taxon>Methanomicrobia</taxon>
        <taxon>Methanomicrobiales</taxon>
        <taxon>Methanomicrobiaceae</taxon>
        <taxon>Methanoplanus</taxon>
    </lineage>
</organism>
<dbReference type="InterPro" id="IPR002835">
    <property type="entry name" value="CofC"/>
</dbReference>
<comment type="subunit">
    <text evidence="5">Homodimer.</text>
</comment>
<dbReference type="GO" id="GO:0052645">
    <property type="term" value="P:F420-0 metabolic process"/>
    <property type="evidence" value="ECO:0007669"/>
    <property type="project" value="UniProtKB-UniRule"/>
</dbReference>
<accession>H1YWD1</accession>
<evidence type="ECO:0000313" key="7">
    <source>
        <dbReference type="Proteomes" id="UP000005741"/>
    </source>
</evidence>
<dbReference type="OrthoDB" id="11179at2157"/>
<dbReference type="EC" id="2.7.7.68" evidence="5"/>
<comment type="catalytic activity">
    <reaction evidence="5">
        <text>(2S)-2-phospholactate + GTP + H(+) = (2S)-lactyl-2-diphospho-5'-guanosine + diphosphate</text>
        <dbReference type="Rhea" id="RHEA:63424"/>
        <dbReference type="ChEBI" id="CHEBI:15378"/>
        <dbReference type="ChEBI" id="CHEBI:33019"/>
        <dbReference type="ChEBI" id="CHEBI:37565"/>
        <dbReference type="ChEBI" id="CHEBI:59435"/>
        <dbReference type="ChEBI" id="CHEBI:59906"/>
        <dbReference type="EC" id="2.7.7.68"/>
    </reaction>
</comment>
<dbReference type="HAMAP" id="MF_02114">
    <property type="entry name" value="CofC"/>
    <property type="match status" value="1"/>
</dbReference>
<evidence type="ECO:0000256" key="2">
    <source>
        <dbReference type="ARBA" id="ARBA00022695"/>
    </source>
</evidence>
<dbReference type="UniPathway" id="UPA00071"/>
<protein>
    <recommendedName>
        <fullName evidence="5">2-phospho-L-lactate guanylyltransferase</fullName>
        <shortName evidence="5">LP guanylyltransferase</shortName>
        <ecNumber evidence="5">2.7.7.68</ecNumber>
    </recommendedName>
</protein>
<dbReference type="NCBIfam" id="TIGR03552">
    <property type="entry name" value="F420_cofC"/>
    <property type="match status" value="1"/>
</dbReference>
<evidence type="ECO:0000256" key="5">
    <source>
        <dbReference type="HAMAP-Rule" id="MF_02114"/>
    </source>
</evidence>
<dbReference type="EMBL" id="CM001436">
    <property type="protein sequence ID" value="EHQ34853.1"/>
    <property type="molecule type" value="Genomic_DNA"/>
</dbReference>
<dbReference type="SUPFAM" id="SSF53448">
    <property type="entry name" value="Nucleotide-diphospho-sugar transferases"/>
    <property type="match status" value="1"/>
</dbReference>
<keyword evidence="2 5" id="KW-0548">Nucleotidyltransferase</keyword>
<keyword evidence="7" id="KW-1185">Reference proteome</keyword>
<comment type="similarity">
    <text evidence="5">Belongs to the CofC family.</text>
</comment>
<reference evidence="6 7" key="1">
    <citation type="submission" date="2011-10" db="EMBL/GenBank/DDBJ databases">
        <title>The Improved High-Quality Draft genome of Methanoplanus limicola DSM 2279.</title>
        <authorList>
            <consortium name="US DOE Joint Genome Institute (JGI-PGF)"/>
            <person name="Lucas S."/>
            <person name="Copeland A."/>
            <person name="Lapidus A."/>
            <person name="Glavina del Rio T."/>
            <person name="Dalin E."/>
            <person name="Tice H."/>
            <person name="Bruce D."/>
            <person name="Goodwin L."/>
            <person name="Pitluck S."/>
            <person name="Peters L."/>
            <person name="Mikhailova N."/>
            <person name="Lu M."/>
            <person name="Kyrpides N."/>
            <person name="Mavromatis K."/>
            <person name="Ivanova N."/>
            <person name="Markowitz V."/>
            <person name="Cheng J.-F."/>
            <person name="Hugenholtz P."/>
            <person name="Woyke T."/>
            <person name="Wu D."/>
            <person name="Wirth R."/>
            <person name="Brambilla E.-M."/>
            <person name="Klenk H.-P."/>
            <person name="Eisen J.A."/>
        </authorList>
    </citation>
    <scope>NUCLEOTIDE SEQUENCE [LARGE SCALE GENOMIC DNA]</scope>
    <source>
        <strain evidence="6 7">DSM 2279</strain>
    </source>
</reference>
<gene>
    <name evidence="5" type="primary">cofC</name>
    <name evidence="6" type="ORF">Metlim_0730</name>
</gene>
<dbReference type="GO" id="GO:0005525">
    <property type="term" value="F:GTP binding"/>
    <property type="evidence" value="ECO:0007669"/>
    <property type="project" value="UniProtKB-KW"/>
</dbReference>